<reference evidence="1" key="1">
    <citation type="submission" date="2019-08" db="EMBL/GenBank/DDBJ databases">
        <title>Comparative genome analysis confer to the adaptation heavy metal polluted environment.</title>
        <authorList>
            <person name="Li Y."/>
        </authorList>
    </citation>
    <scope>NUCLEOTIDE SEQUENCE [LARGE SCALE GENOMIC DNA]</scope>
    <source>
        <strain evidence="1">P1</strain>
    </source>
</reference>
<evidence type="ECO:0000313" key="1">
    <source>
        <dbReference type="EMBL" id="QEM10205.1"/>
    </source>
</evidence>
<dbReference type="Proteomes" id="UP000251402">
    <property type="component" value="Chromosome"/>
</dbReference>
<proteinExistence type="predicted"/>
<dbReference type="AlphaFoldDB" id="A0A5C1HX41"/>
<gene>
    <name evidence="1" type="ORF">DEO27_009260</name>
</gene>
<protein>
    <submittedName>
        <fullName evidence="1">Uncharacterized protein</fullName>
    </submittedName>
</protein>
<evidence type="ECO:0000313" key="2">
    <source>
        <dbReference type="Proteomes" id="UP000251402"/>
    </source>
</evidence>
<accession>A0A5C1HX41</accession>
<dbReference type="KEGG" id="mrub:DEO27_009260"/>
<keyword evidence="2" id="KW-1185">Reference proteome</keyword>
<dbReference type="RefSeq" id="WP_112569119.1">
    <property type="nucleotide sequence ID" value="NZ_CP043450.1"/>
</dbReference>
<dbReference type="EMBL" id="CP043450">
    <property type="protein sequence ID" value="QEM10205.1"/>
    <property type="molecule type" value="Genomic_DNA"/>
</dbReference>
<name>A0A5C1HX41_9SPHI</name>
<dbReference type="PROSITE" id="PS51257">
    <property type="entry name" value="PROKAR_LIPOPROTEIN"/>
    <property type="match status" value="1"/>
</dbReference>
<sequence>MKKTLTFILVLSVVSCLFSCRFGAWGSWKNDRIDPDLREEMATLNKKLIKAMAENNAAGVKQLASPALLQKSEAGLDSVVAQYHTAVKNDNYEIIDEYYTRNVAANNKNTLVTSDKAENNYTVDYLALNAEMYVSVLKVKLPTFSALVLAVYGRYDNGWKLNILNLGNYEVLGKTAPEYYSEAFTHYQQKDIIDAIDMISIASEIAQPGGKFFKYKEEDVMKNFYNKILKEANNQYKLPLAVKQLKTAPQLFSVSPQFINDPAKAGVFPLIKYKSNIKLTDTVALKAENQELQKVIGSVFKGIDKNNKHIFYFAFNEIPTGSALAKRYGFVQDIK</sequence>
<dbReference type="OrthoDB" id="1113095at2"/>
<organism evidence="1 2">
    <name type="scientific">Mucilaginibacter rubeus</name>
    <dbReference type="NCBI Taxonomy" id="2027860"/>
    <lineage>
        <taxon>Bacteria</taxon>
        <taxon>Pseudomonadati</taxon>
        <taxon>Bacteroidota</taxon>
        <taxon>Sphingobacteriia</taxon>
        <taxon>Sphingobacteriales</taxon>
        <taxon>Sphingobacteriaceae</taxon>
        <taxon>Mucilaginibacter</taxon>
    </lineage>
</organism>